<feature type="compositionally biased region" description="Low complexity" evidence="1">
    <location>
        <begin position="24"/>
        <end position="35"/>
    </location>
</feature>
<comment type="caution">
    <text evidence="2">The sequence shown here is derived from an EMBL/GenBank/DDBJ whole genome shotgun (WGS) entry which is preliminary data.</text>
</comment>
<dbReference type="RefSeq" id="WP_098126125.1">
    <property type="nucleotide sequence ID" value="NZ_NUAN01000044.1"/>
</dbReference>
<organism evidence="2 3">
    <name type="scientific">Bacillus cereus</name>
    <dbReference type="NCBI Taxonomy" id="1396"/>
    <lineage>
        <taxon>Bacteria</taxon>
        <taxon>Bacillati</taxon>
        <taxon>Bacillota</taxon>
        <taxon>Bacilli</taxon>
        <taxon>Bacillales</taxon>
        <taxon>Bacillaceae</taxon>
        <taxon>Bacillus</taxon>
        <taxon>Bacillus cereus group</taxon>
    </lineage>
</organism>
<feature type="region of interest" description="Disordered" evidence="1">
    <location>
        <begin position="1"/>
        <end position="35"/>
    </location>
</feature>
<accession>A0A9X6UE87</accession>
<evidence type="ECO:0000256" key="1">
    <source>
        <dbReference type="SAM" id="MobiDB-lite"/>
    </source>
</evidence>
<evidence type="ECO:0000313" key="3">
    <source>
        <dbReference type="Proteomes" id="UP000220691"/>
    </source>
</evidence>
<evidence type="ECO:0000313" key="2">
    <source>
        <dbReference type="EMBL" id="PEO00190.1"/>
    </source>
</evidence>
<name>A0A9X6UE87_BACCE</name>
<dbReference type="EMBL" id="NUAN01000044">
    <property type="protein sequence ID" value="PEO00190.1"/>
    <property type="molecule type" value="Genomic_DNA"/>
</dbReference>
<protein>
    <submittedName>
        <fullName evidence="2">Uncharacterized protein</fullName>
    </submittedName>
</protein>
<proteinExistence type="predicted"/>
<dbReference type="AlphaFoldDB" id="A0A9X6UE87"/>
<gene>
    <name evidence="2" type="ORF">CN553_07410</name>
</gene>
<dbReference type="Proteomes" id="UP000220691">
    <property type="component" value="Unassembled WGS sequence"/>
</dbReference>
<sequence>MNRKMSNLFPGSAVRHTDNKTEQNNNIDNKVNINDNNNVDVNIRAKKNKQKVTEEIHGLLKENNDKKVVGFYLDKDIREAFKTVLGKNPPRGVQSKLANKIFRDFFKENDIL</sequence>
<reference evidence="2 3" key="1">
    <citation type="submission" date="2017-09" db="EMBL/GenBank/DDBJ databases">
        <title>Large-scale bioinformatics analysis of Bacillus genomes uncovers conserved roles of natural products in bacterial physiology.</title>
        <authorList>
            <consortium name="Agbiome Team Llc"/>
            <person name="Bleich R.M."/>
            <person name="Kirk G.J."/>
            <person name="Santa Maria K.C."/>
            <person name="Allen S.E."/>
            <person name="Farag S."/>
            <person name="Shank E.A."/>
            <person name="Bowers A."/>
        </authorList>
    </citation>
    <scope>NUCLEOTIDE SEQUENCE [LARGE SCALE GENOMIC DNA]</scope>
    <source>
        <strain evidence="2 3">AFS027647</strain>
    </source>
</reference>